<dbReference type="GO" id="GO:0000155">
    <property type="term" value="F:phosphorelay sensor kinase activity"/>
    <property type="evidence" value="ECO:0007669"/>
    <property type="project" value="InterPro"/>
</dbReference>
<dbReference type="SUPFAM" id="SSF55874">
    <property type="entry name" value="ATPase domain of HSP90 chaperone/DNA topoisomerase II/histidine kinase"/>
    <property type="match status" value="1"/>
</dbReference>
<comment type="subcellular location">
    <subcellularLocation>
        <location evidence="1">Cell membrane</location>
        <topology evidence="1">Multi-pass membrane protein</topology>
    </subcellularLocation>
</comment>
<dbReference type="OrthoDB" id="2496136at2"/>
<dbReference type="SMART" id="SM00304">
    <property type="entry name" value="HAMP"/>
    <property type="match status" value="1"/>
</dbReference>
<reference evidence="9 10" key="1">
    <citation type="journal article" date="2009" name="Int. J. Syst. Evol. Microbiol.">
        <title>Paenibacillus contaminans sp. nov., isolated from a contaminated laboratory plate.</title>
        <authorList>
            <person name="Chou J.H."/>
            <person name="Lee J.H."/>
            <person name="Lin M.C."/>
            <person name="Chang P.S."/>
            <person name="Arun A.B."/>
            <person name="Young C.C."/>
            <person name="Chen W.M."/>
        </authorList>
    </citation>
    <scope>NUCLEOTIDE SEQUENCE [LARGE SCALE GENOMIC DNA]</scope>
    <source>
        <strain evidence="9 10">CKOBP-6</strain>
    </source>
</reference>
<protein>
    <recommendedName>
        <fullName evidence="8">HAMP domain-containing protein</fullName>
    </recommendedName>
</protein>
<evidence type="ECO:0000313" key="10">
    <source>
        <dbReference type="Proteomes" id="UP000250369"/>
    </source>
</evidence>
<evidence type="ECO:0000256" key="7">
    <source>
        <dbReference type="SAM" id="Phobius"/>
    </source>
</evidence>
<dbReference type="Pfam" id="PF00672">
    <property type="entry name" value="HAMP"/>
    <property type="match status" value="1"/>
</dbReference>
<proteinExistence type="predicted"/>
<keyword evidence="7" id="KW-1133">Transmembrane helix</keyword>
<organism evidence="9 10">
    <name type="scientific">Paenibacillus contaminans</name>
    <dbReference type="NCBI Taxonomy" id="450362"/>
    <lineage>
        <taxon>Bacteria</taxon>
        <taxon>Bacillati</taxon>
        <taxon>Bacillota</taxon>
        <taxon>Bacilli</taxon>
        <taxon>Bacillales</taxon>
        <taxon>Paenibacillaceae</taxon>
        <taxon>Paenibacillus</taxon>
    </lineage>
</organism>
<evidence type="ECO:0000256" key="1">
    <source>
        <dbReference type="ARBA" id="ARBA00004651"/>
    </source>
</evidence>
<dbReference type="InterPro" id="IPR050640">
    <property type="entry name" value="Bact_2-comp_sensor_kinase"/>
</dbReference>
<dbReference type="GO" id="GO:0005886">
    <property type="term" value="C:plasma membrane"/>
    <property type="evidence" value="ECO:0007669"/>
    <property type="project" value="UniProtKB-SubCell"/>
</dbReference>
<sequence>MGKRPGRRVKLGIFHKLVGTFLVILIPVYIIGLLMNDYGAGIVRNEIAKSMEQKSAYILASLQTEITRVTDIMRTFINDSDLNDLSIRSESLTEYERTKAYNDLFSKIVMLGTSSKYIQDVFVMMPIPNKRISSRTGVEPLDAEEWKALQNANAAPATAFYYKDRLFFSFGYPPASRSQFMLVVEMSLPKIGQEIKALKPYEHSISYLLDEYYKKPLYEELSDGQAATSVRALAAGKERISIDGTPYMVFEERSEPLNWTLTTLIPENEILHPVYSFKKWIWYLSVLSFIFVILASFAIFRLIDRPLKKLIGGFRKVELGDLDVVIQRKENDEFQFIYAQFNRMAGKLKQLIQEVYEKTIYSQQAELKLLQSQINPHFLYNSLYILYLMAHSGDHDGVKKLAKYLGEYFKFITYNKSEFIPLKTELKHAQMYAAIQEIRFRKRISCRFEAEGDVDAWEVPRLIIQPILENAFIHGLEHKESGGSIVVAVEAGERQLTVRIMDNGVGINPKQLELWQAGVSLSRDGEDATRDDIHGLENVHRRLKLLYGSTSGVGLSNNIEQGGVTAIITIDRASEKE</sequence>
<dbReference type="InterPro" id="IPR003594">
    <property type="entry name" value="HATPase_dom"/>
</dbReference>
<evidence type="ECO:0000256" key="3">
    <source>
        <dbReference type="ARBA" id="ARBA00022553"/>
    </source>
</evidence>
<evidence type="ECO:0000256" key="2">
    <source>
        <dbReference type="ARBA" id="ARBA00022475"/>
    </source>
</evidence>
<dbReference type="Gene3D" id="6.10.340.10">
    <property type="match status" value="1"/>
</dbReference>
<feature type="domain" description="HAMP" evidence="8">
    <location>
        <begin position="301"/>
        <end position="353"/>
    </location>
</feature>
<evidence type="ECO:0000256" key="4">
    <source>
        <dbReference type="ARBA" id="ARBA00022679"/>
    </source>
</evidence>
<gene>
    <name evidence="9" type="ORF">DQG23_08950</name>
</gene>
<evidence type="ECO:0000313" key="9">
    <source>
        <dbReference type="EMBL" id="RAV21408.1"/>
    </source>
</evidence>
<dbReference type="AlphaFoldDB" id="A0A329MPL0"/>
<keyword evidence="6 7" id="KW-0472">Membrane</keyword>
<dbReference type="InterPro" id="IPR036890">
    <property type="entry name" value="HATPase_C_sf"/>
</dbReference>
<keyword evidence="3" id="KW-0597">Phosphoprotein</keyword>
<dbReference type="PROSITE" id="PS50885">
    <property type="entry name" value="HAMP"/>
    <property type="match status" value="1"/>
</dbReference>
<dbReference type="RefSeq" id="WP_113030499.1">
    <property type="nucleotide sequence ID" value="NZ_QMFB01000004.1"/>
</dbReference>
<feature type="transmembrane region" description="Helical" evidence="7">
    <location>
        <begin position="280"/>
        <end position="300"/>
    </location>
</feature>
<dbReference type="SUPFAM" id="SSF158472">
    <property type="entry name" value="HAMP domain-like"/>
    <property type="match status" value="1"/>
</dbReference>
<dbReference type="Pfam" id="PF06580">
    <property type="entry name" value="His_kinase"/>
    <property type="match status" value="1"/>
</dbReference>
<evidence type="ECO:0000259" key="8">
    <source>
        <dbReference type="PROSITE" id="PS50885"/>
    </source>
</evidence>
<dbReference type="PANTHER" id="PTHR34220:SF7">
    <property type="entry name" value="SENSOR HISTIDINE KINASE YPDA"/>
    <property type="match status" value="1"/>
</dbReference>
<keyword evidence="2" id="KW-1003">Cell membrane</keyword>
<dbReference type="Gene3D" id="3.30.565.10">
    <property type="entry name" value="Histidine kinase-like ATPase, C-terminal domain"/>
    <property type="match status" value="1"/>
</dbReference>
<dbReference type="InterPro" id="IPR010559">
    <property type="entry name" value="Sig_transdc_His_kin_internal"/>
</dbReference>
<dbReference type="CDD" id="cd06225">
    <property type="entry name" value="HAMP"/>
    <property type="match status" value="1"/>
</dbReference>
<dbReference type="EMBL" id="QMFB01000004">
    <property type="protein sequence ID" value="RAV21408.1"/>
    <property type="molecule type" value="Genomic_DNA"/>
</dbReference>
<evidence type="ECO:0000256" key="5">
    <source>
        <dbReference type="ARBA" id="ARBA00022777"/>
    </source>
</evidence>
<evidence type="ECO:0000256" key="6">
    <source>
        <dbReference type="ARBA" id="ARBA00023136"/>
    </source>
</evidence>
<keyword evidence="4" id="KW-0808">Transferase</keyword>
<keyword evidence="10" id="KW-1185">Reference proteome</keyword>
<comment type="caution">
    <text evidence="9">The sequence shown here is derived from an EMBL/GenBank/DDBJ whole genome shotgun (WGS) entry which is preliminary data.</text>
</comment>
<name>A0A329MPL0_9BACL</name>
<dbReference type="InterPro" id="IPR003660">
    <property type="entry name" value="HAMP_dom"/>
</dbReference>
<dbReference type="Pfam" id="PF02518">
    <property type="entry name" value="HATPase_c"/>
    <property type="match status" value="1"/>
</dbReference>
<accession>A0A329MPL0</accession>
<dbReference type="Proteomes" id="UP000250369">
    <property type="component" value="Unassembled WGS sequence"/>
</dbReference>
<keyword evidence="5" id="KW-0418">Kinase</keyword>
<dbReference type="PANTHER" id="PTHR34220">
    <property type="entry name" value="SENSOR HISTIDINE KINASE YPDA"/>
    <property type="match status" value="1"/>
</dbReference>
<keyword evidence="7" id="KW-0812">Transmembrane</keyword>
<feature type="transmembrane region" description="Helical" evidence="7">
    <location>
        <begin position="12"/>
        <end position="35"/>
    </location>
</feature>